<dbReference type="SUPFAM" id="SSF53187">
    <property type="entry name" value="Zn-dependent exopeptidases"/>
    <property type="match status" value="1"/>
</dbReference>
<reference evidence="9 10" key="1">
    <citation type="submission" date="2020-10" db="EMBL/GenBank/DDBJ databases">
        <title>Connecting structure to function with the recovery of over 1000 high-quality activated sludge metagenome-assembled genomes encoding full-length rRNA genes using long-read sequencing.</title>
        <authorList>
            <person name="Singleton C.M."/>
            <person name="Petriglieri F."/>
            <person name="Kristensen J.M."/>
            <person name="Kirkegaard R.H."/>
            <person name="Michaelsen T.Y."/>
            <person name="Andersen M.H."/>
            <person name="Karst S.M."/>
            <person name="Dueholm M.S."/>
            <person name="Nielsen P.H."/>
            <person name="Albertsen M."/>
        </authorList>
    </citation>
    <scope>NUCLEOTIDE SEQUENCE [LARGE SCALE GENOMIC DNA]</scope>
    <source>
        <strain evidence="9">Ribe_18-Q3-R11-54_MAXAC.273</strain>
    </source>
</reference>
<evidence type="ECO:0000256" key="7">
    <source>
        <dbReference type="SAM" id="MobiDB-lite"/>
    </source>
</evidence>
<evidence type="ECO:0000259" key="8">
    <source>
        <dbReference type="Pfam" id="PF04389"/>
    </source>
</evidence>
<keyword evidence="5" id="KW-0378">Hydrolase</keyword>
<evidence type="ECO:0000256" key="4">
    <source>
        <dbReference type="ARBA" id="ARBA00022729"/>
    </source>
</evidence>
<evidence type="ECO:0000256" key="3">
    <source>
        <dbReference type="ARBA" id="ARBA00022723"/>
    </source>
</evidence>
<name>A0A9D7SSI8_9BACT</name>
<keyword evidence="4" id="KW-0732">Signal</keyword>
<dbReference type="InterPro" id="IPR007484">
    <property type="entry name" value="Peptidase_M28"/>
</dbReference>
<dbReference type="CDD" id="cd04821">
    <property type="entry name" value="PA_M28_1_2"/>
    <property type="match status" value="1"/>
</dbReference>
<dbReference type="Gene3D" id="3.40.630.10">
    <property type="entry name" value="Zn peptidases"/>
    <property type="match status" value="1"/>
</dbReference>
<dbReference type="InterPro" id="IPR045175">
    <property type="entry name" value="M28_fam"/>
</dbReference>
<feature type="compositionally biased region" description="Polar residues" evidence="7">
    <location>
        <begin position="531"/>
        <end position="541"/>
    </location>
</feature>
<evidence type="ECO:0000313" key="10">
    <source>
        <dbReference type="Proteomes" id="UP000808337"/>
    </source>
</evidence>
<protein>
    <submittedName>
        <fullName evidence="9">M28 family peptidase</fullName>
    </submittedName>
</protein>
<comment type="caution">
    <text evidence="9">The sequence shown here is derived from an EMBL/GenBank/DDBJ whole genome shotgun (WGS) entry which is preliminary data.</text>
</comment>
<dbReference type="EMBL" id="JADKGY010000001">
    <property type="protein sequence ID" value="MBK9981466.1"/>
    <property type="molecule type" value="Genomic_DNA"/>
</dbReference>
<keyword evidence="6" id="KW-0862">Zinc</keyword>
<proteinExistence type="predicted"/>
<sequence length="541" mass="60173">MACKENKGTSDSTISEESFRRYISSLSSDEFQGRKPFTIGETKTLAFLETEVKNIGLKPGNGSSYFQDVPMVEITGHPAERLILEGPNKISLHLGDQYVAYTQRPAEKVSIDTSEVVFCGFGIVAPEIGWNDYKDIDMKGKTALVLVNDPDFETQDSTLFKGKTMTYYGRWTYKYEEAARQGAAAIWIIHQTEMAGYPWGVVKGAGSGAKLNLESLGYTPCQMQGWISYEAATDIFKTAGLDIERATAAARRKEFKPIPLPFKITTSIDNQIRKDVSKNVIAMLPGTEKPDEVIIFSAHWDHFGIGAVVNGDSIYNGANDNASGSAGILAIAEALQKTGPFKRSIAFLWVTAEEQGLLGSAYYAAHPIFPPAKTIANINIDDMNSIGEMNDLSVIGYGQSEMETYAEKWAKEQGRYILPDQEPEKGYFFRSDHFNFAKIGIPALYAKGTFDHRLKGKIYAKEKSDEYRDKHYHQPSDEYSASTFEFSGILQDANLYMNVVKELADNGEWPQWKSNSEFKPIRDATMKPGSVKTSTDTVQPK</sequence>
<evidence type="ECO:0000313" key="9">
    <source>
        <dbReference type="EMBL" id="MBK9981466.1"/>
    </source>
</evidence>
<keyword evidence="1" id="KW-0031">Aminopeptidase</keyword>
<dbReference type="GO" id="GO:0004177">
    <property type="term" value="F:aminopeptidase activity"/>
    <property type="evidence" value="ECO:0007669"/>
    <property type="project" value="UniProtKB-KW"/>
</dbReference>
<dbReference type="Proteomes" id="UP000808337">
    <property type="component" value="Unassembled WGS sequence"/>
</dbReference>
<keyword evidence="3" id="KW-0479">Metal-binding</keyword>
<keyword evidence="2" id="KW-0645">Protease</keyword>
<dbReference type="GO" id="GO:0008235">
    <property type="term" value="F:metalloexopeptidase activity"/>
    <property type="evidence" value="ECO:0007669"/>
    <property type="project" value="InterPro"/>
</dbReference>
<feature type="domain" description="Peptidase M28" evidence="8">
    <location>
        <begin position="279"/>
        <end position="482"/>
    </location>
</feature>
<dbReference type="AlphaFoldDB" id="A0A9D7SSI8"/>
<evidence type="ECO:0000256" key="6">
    <source>
        <dbReference type="ARBA" id="ARBA00022833"/>
    </source>
</evidence>
<dbReference type="Pfam" id="PF04389">
    <property type="entry name" value="Peptidase_M28"/>
    <property type="match status" value="1"/>
</dbReference>
<dbReference type="PANTHER" id="PTHR12147">
    <property type="entry name" value="METALLOPEPTIDASE M28 FAMILY MEMBER"/>
    <property type="match status" value="1"/>
</dbReference>
<gene>
    <name evidence="9" type="ORF">IPP15_03405</name>
</gene>
<accession>A0A9D7SSI8</accession>
<dbReference type="PANTHER" id="PTHR12147:SF56">
    <property type="entry name" value="AMINOPEPTIDASE YDR415C-RELATED"/>
    <property type="match status" value="1"/>
</dbReference>
<dbReference type="GO" id="GO:0046872">
    <property type="term" value="F:metal ion binding"/>
    <property type="evidence" value="ECO:0007669"/>
    <property type="project" value="UniProtKB-KW"/>
</dbReference>
<evidence type="ECO:0000256" key="2">
    <source>
        <dbReference type="ARBA" id="ARBA00022670"/>
    </source>
</evidence>
<organism evidence="9 10">
    <name type="scientific">Candidatus Opimibacter skivensis</name>
    <dbReference type="NCBI Taxonomy" id="2982028"/>
    <lineage>
        <taxon>Bacteria</taxon>
        <taxon>Pseudomonadati</taxon>
        <taxon>Bacteroidota</taxon>
        <taxon>Saprospiria</taxon>
        <taxon>Saprospirales</taxon>
        <taxon>Saprospiraceae</taxon>
        <taxon>Candidatus Opimibacter</taxon>
    </lineage>
</organism>
<evidence type="ECO:0000256" key="1">
    <source>
        <dbReference type="ARBA" id="ARBA00022438"/>
    </source>
</evidence>
<evidence type="ECO:0000256" key="5">
    <source>
        <dbReference type="ARBA" id="ARBA00022801"/>
    </source>
</evidence>
<dbReference type="GO" id="GO:0006508">
    <property type="term" value="P:proteolysis"/>
    <property type="evidence" value="ECO:0007669"/>
    <property type="project" value="UniProtKB-KW"/>
</dbReference>
<feature type="region of interest" description="Disordered" evidence="7">
    <location>
        <begin position="520"/>
        <end position="541"/>
    </location>
</feature>